<dbReference type="Proteomes" id="UP001596383">
    <property type="component" value="Unassembled WGS sequence"/>
</dbReference>
<protein>
    <submittedName>
        <fullName evidence="2">Uncharacterized protein</fullName>
    </submittedName>
</protein>
<dbReference type="EMBL" id="JBHSWV010000659">
    <property type="protein sequence ID" value="MFC6769014.1"/>
    <property type="molecule type" value="Genomic_DNA"/>
</dbReference>
<organism evidence="2 3">
    <name type="scientific">Natrinema soli</name>
    <dbReference type="NCBI Taxonomy" id="1930624"/>
    <lineage>
        <taxon>Archaea</taxon>
        <taxon>Methanobacteriati</taxon>
        <taxon>Methanobacteriota</taxon>
        <taxon>Stenosarchaea group</taxon>
        <taxon>Halobacteria</taxon>
        <taxon>Halobacteriales</taxon>
        <taxon>Natrialbaceae</taxon>
        <taxon>Natrinema</taxon>
    </lineage>
</organism>
<feature type="region of interest" description="Disordered" evidence="1">
    <location>
        <begin position="1"/>
        <end position="63"/>
    </location>
</feature>
<evidence type="ECO:0000313" key="2">
    <source>
        <dbReference type="EMBL" id="MFC6769014.1"/>
    </source>
</evidence>
<feature type="compositionally biased region" description="Basic and acidic residues" evidence="1">
    <location>
        <begin position="30"/>
        <end position="48"/>
    </location>
</feature>
<gene>
    <name evidence="2" type="ORF">ACFQE6_29570</name>
</gene>
<evidence type="ECO:0000256" key="1">
    <source>
        <dbReference type="SAM" id="MobiDB-lite"/>
    </source>
</evidence>
<dbReference type="AlphaFoldDB" id="A0ABD5SVD5"/>
<proteinExistence type="predicted"/>
<keyword evidence="3" id="KW-1185">Reference proteome</keyword>
<evidence type="ECO:0000313" key="3">
    <source>
        <dbReference type="Proteomes" id="UP001596383"/>
    </source>
</evidence>
<dbReference type="RefSeq" id="WP_273741728.1">
    <property type="nucleotide sequence ID" value="NZ_JAQIVI010000659.1"/>
</dbReference>
<name>A0ABD5SVD5_9EURY</name>
<comment type="caution">
    <text evidence="2">The sequence shown here is derived from an EMBL/GenBank/DDBJ whole genome shotgun (WGS) entry which is preliminary data.</text>
</comment>
<accession>A0ABD5SVD5</accession>
<feature type="compositionally biased region" description="Low complexity" evidence="1">
    <location>
        <begin position="52"/>
        <end position="63"/>
    </location>
</feature>
<reference evidence="2 3" key="1">
    <citation type="journal article" date="2019" name="Int. J. Syst. Evol. Microbiol.">
        <title>The Global Catalogue of Microorganisms (GCM) 10K type strain sequencing project: providing services to taxonomists for standard genome sequencing and annotation.</title>
        <authorList>
            <consortium name="The Broad Institute Genomics Platform"/>
            <consortium name="The Broad Institute Genome Sequencing Center for Infectious Disease"/>
            <person name="Wu L."/>
            <person name="Ma J."/>
        </authorList>
    </citation>
    <scope>NUCLEOTIDE SEQUENCE [LARGE SCALE GENOMIC DNA]</scope>
    <source>
        <strain evidence="2 3">LMG 29247</strain>
    </source>
</reference>
<sequence>MAHRNHLSLERAGSHHVARSPWSDLVVAGGDERELRPEDRNRDEDQRPKIGPTSPRAAPTTMAATKPTNATAMTSFFQMIVHGAG</sequence>